<gene>
    <name evidence="1" type="ORF">NM208_g12087</name>
</gene>
<name>A0ACC1RQ01_9HYPO</name>
<evidence type="ECO:0000313" key="2">
    <source>
        <dbReference type="Proteomes" id="UP001148629"/>
    </source>
</evidence>
<reference evidence="1" key="1">
    <citation type="submission" date="2022-08" db="EMBL/GenBank/DDBJ databases">
        <title>Genome Sequence of Fusarium decemcellulare.</title>
        <authorList>
            <person name="Buettner E."/>
        </authorList>
    </citation>
    <scope>NUCLEOTIDE SEQUENCE</scope>
    <source>
        <strain evidence="1">Babe19</strain>
    </source>
</reference>
<proteinExistence type="predicted"/>
<evidence type="ECO:0000313" key="1">
    <source>
        <dbReference type="EMBL" id="KAJ3524359.1"/>
    </source>
</evidence>
<organism evidence="1 2">
    <name type="scientific">Fusarium decemcellulare</name>
    <dbReference type="NCBI Taxonomy" id="57161"/>
    <lineage>
        <taxon>Eukaryota</taxon>
        <taxon>Fungi</taxon>
        <taxon>Dikarya</taxon>
        <taxon>Ascomycota</taxon>
        <taxon>Pezizomycotina</taxon>
        <taxon>Sordariomycetes</taxon>
        <taxon>Hypocreomycetidae</taxon>
        <taxon>Hypocreales</taxon>
        <taxon>Nectriaceae</taxon>
        <taxon>Fusarium</taxon>
        <taxon>Fusarium decemcellulare species complex</taxon>
    </lineage>
</organism>
<dbReference type="EMBL" id="JANRMS010002093">
    <property type="protein sequence ID" value="KAJ3524359.1"/>
    <property type="molecule type" value="Genomic_DNA"/>
</dbReference>
<accession>A0ACC1RQ01</accession>
<sequence>MSPQQRPKKQRGSKEKKKKQESAMLEIWLNEPRDVVSAPDVWSSEQALARQRQIIKSDDDSRQHQNEDGDTANAA</sequence>
<protein>
    <submittedName>
        <fullName evidence="1">Uncharacterized protein</fullName>
    </submittedName>
</protein>
<keyword evidence="2" id="KW-1185">Reference proteome</keyword>
<dbReference type="Proteomes" id="UP001148629">
    <property type="component" value="Unassembled WGS sequence"/>
</dbReference>
<comment type="caution">
    <text evidence="1">The sequence shown here is derived from an EMBL/GenBank/DDBJ whole genome shotgun (WGS) entry which is preliminary data.</text>
</comment>